<keyword evidence="1" id="KW-0812">Transmembrane</keyword>
<dbReference type="PANTHER" id="PTHR42709">
    <property type="entry name" value="ALKALINE PHOSPHATASE LIKE PROTEIN"/>
    <property type="match status" value="1"/>
</dbReference>
<sequence>MIFTDIVPELLSLFFVSFLAATLLPLGSELLLLGVVNQHPEFTWHAWCSVTLGNTLGGMTNWLLGSYLLHFQDHRWFPVSASRLAQVQKIFHRYGQPILLLSWMPLIGDGLCLAAGVAKLHWFKSLIWIAVGKSMRYGALIWGTNALVLS</sequence>
<evidence type="ECO:0000313" key="5">
    <source>
        <dbReference type="Proteomes" id="UP000092871"/>
    </source>
</evidence>
<keyword evidence="1" id="KW-0472">Membrane</keyword>
<evidence type="ECO:0000313" key="2">
    <source>
        <dbReference type="EMBL" id="SBT17453.1"/>
    </source>
</evidence>
<name>A0A1C3JQH7_9GAMM</name>
<reference evidence="2 5" key="2">
    <citation type="submission" date="2016-06" db="EMBL/GenBank/DDBJ databases">
        <authorList>
            <person name="Kjaerup R.B."/>
            <person name="Dalgaard T.S."/>
            <person name="Juul-Madsen H.R."/>
        </authorList>
    </citation>
    <scope>NUCLEOTIDE SEQUENCE [LARGE SCALE GENOMIC DNA]</scope>
    <source>
        <strain evidence="2 5">CECT 5115</strain>
    </source>
</reference>
<evidence type="ECO:0000313" key="3">
    <source>
        <dbReference type="EMBL" id="SBT19645.1"/>
    </source>
</evidence>
<keyword evidence="1" id="KW-1133">Transmembrane helix</keyword>
<dbReference type="PANTHER" id="PTHR42709:SF4">
    <property type="entry name" value="INNER MEMBRANE PROTEIN YQAA"/>
    <property type="match status" value="1"/>
</dbReference>
<dbReference type="RefSeq" id="WP_244502822.1">
    <property type="nucleotide sequence ID" value="NZ_FLRA01000011.1"/>
</dbReference>
<reference evidence="3 4" key="1">
    <citation type="submission" date="2016-06" db="EMBL/GenBank/DDBJ databases">
        <authorList>
            <person name="Rodrigo-Torres L."/>
            <person name="Arahal D.R."/>
        </authorList>
    </citation>
    <scope>NUCLEOTIDE SEQUENCE [LARGE SCALE GENOMIC DNA]</scope>
    <source>
        <strain evidence="3 4">CECT 5116</strain>
    </source>
</reference>
<dbReference type="EMBL" id="FLRA01000011">
    <property type="protein sequence ID" value="SBT17453.1"/>
    <property type="molecule type" value="Genomic_DNA"/>
</dbReference>
<dbReference type="InterPro" id="IPR051311">
    <property type="entry name" value="DedA_domain"/>
</dbReference>
<feature type="transmembrane region" description="Helical" evidence="1">
    <location>
        <begin position="126"/>
        <end position="149"/>
    </location>
</feature>
<accession>A0A1C3JQH7</accession>
<gene>
    <name evidence="2" type="primary">yqaA</name>
    <name evidence="2" type="ORF">MGA5115_01564</name>
    <name evidence="3" type="ORF">MGA5116_00218</name>
</gene>
<proteinExistence type="predicted"/>
<feature type="transmembrane region" description="Helical" evidence="1">
    <location>
        <begin position="42"/>
        <end position="64"/>
    </location>
</feature>
<dbReference type="AlphaFoldDB" id="A0A1C3JQH7"/>
<evidence type="ECO:0000313" key="4">
    <source>
        <dbReference type="Proteomes" id="UP000092840"/>
    </source>
</evidence>
<keyword evidence="4" id="KW-1185">Reference proteome</keyword>
<dbReference type="Proteomes" id="UP000092840">
    <property type="component" value="Unassembled WGS sequence"/>
</dbReference>
<evidence type="ECO:0000256" key="1">
    <source>
        <dbReference type="SAM" id="Phobius"/>
    </source>
</evidence>
<dbReference type="Proteomes" id="UP000092871">
    <property type="component" value="Unassembled WGS sequence"/>
</dbReference>
<dbReference type="EMBL" id="FLRB01000002">
    <property type="protein sequence ID" value="SBT19645.1"/>
    <property type="molecule type" value="Genomic_DNA"/>
</dbReference>
<organism evidence="2 5">
    <name type="scientific">Marinomonas gallaica</name>
    <dbReference type="NCBI Taxonomy" id="1806667"/>
    <lineage>
        <taxon>Bacteria</taxon>
        <taxon>Pseudomonadati</taxon>
        <taxon>Pseudomonadota</taxon>
        <taxon>Gammaproteobacteria</taxon>
        <taxon>Oceanospirillales</taxon>
        <taxon>Oceanospirillaceae</taxon>
        <taxon>Marinomonas</taxon>
    </lineage>
</organism>
<feature type="transmembrane region" description="Helical" evidence="1">
    <location>
        <begin position="12"/>
        <end position="36"/>
    </location>
</feature>
<protein>
    <submittedName>
        <fullName evidence="2">Inner membrane protein YqaA</fullName>
    </submittedName>
</protein>
<feature type="transmembrane region" description="Helical" evidence="1">
    <location>
        <begin position="98"/>
        <end position="120"/>
    </location>
</feature>